<reference evidence="3 4" key="1">
    <citation type="journal article" date="2021" name="AMB Express">
        <title>Isolation and characterisation of Methylocystis spp. for poly-3-hydroxybutyrate production using waste methane feedstocks.</title>
        <authorList>
            <person name="Rumah B.L."/>
            <person name="Stead C.E."/>
            <person name="Claxton Stevens B.H."/>
            <person name="Minton N.P."/>
            <person name="Grosse-Honebrink A."/>
            <person name="Zhang Y."/>
        </authorList>
    </citation>
    <scope>NUCLEOTIDE SEQUENCE [LARGE SCALE GENOMIC DNA]</scope>
    <source>
        <strain evidence="3 4">BRCS1</strain>
    </source>
</reference>
<dbReference type="InterPro" id="IPR038649">
    <property type="entry name" value="EXOI_SH3_sf"/>
</dbReference>
<name>A0ABX6EMJ9_9HYPH</name>
<dbReference type="EMBL" id="CP044330">
    <property type="protein sequence ID" value="QGM95974.1"/>
    <property type="molecule type" value="Genomic_DNA"/>
</dbReference>
<dbReference type="PROSITE" id="PS51784">
    <property type="entry name" value="EXOI_SH3"/>
    <property type="match status" value="1"/>
</dbReference>
<dbReference type="InterPro" id="IPR023607">
    <property type="entry name" value="Exodeoxyribonuclease_I"/>
</dbReference>
<feature type="domain" description="ExoI SH3-like" evidence="1">
    <location>
        <begin position="195"/>
        <end position="334"/>
    </location>
</feature>
<organism evidence="3 4">
    <name type="scientific">Methylocystis rosea</name>
    <dbReference type="NCBI Taxonomy" id="173366"/>
    <lineage>
        <taxon>Bacteria</taxon>
        <taxon>Pseudomonadati</taxon>
        <taxon>Pseudomonadota</taxon>
        <taxon>Alphaproteobacteria</taxon>
        <taxon>Hyphomicrobiales</taxon>
        <taxon>Methylocystaceae</taxon>
        <taxon>Methylocystis</taxon>
    </lineage>
</organism>
<protein>
    <submittedName>
        <fullName evidence="3">Uncharacterized protein</fullName>
    </submittedName>
</protein>
<dbReference type="PROSITE" id="PS51785">
    <property type="entry name" value="EXOI_C"/>
    <property type="match status" value="1"/>
</dbReference>
<evidence type="ECO:0000313" key="4">
    <source>
        <dbReference type="Proteomes" id="UP000424673"/>
    </source>
</evidence>
<dbReference type="InterPro" id="IPR012337">
    <property type="entry name" value="RNaseH-like_sf"/>
</dbReference>
<evidence type="ECO:0000259" key="2">
    <source>
        <dbReference type="PROSITE" id="PS51785"/>
    </source>
</evidence>
<dbReference type="PANTHER" id="PTHR30231">
    <property type="entry name" value="DNA POLYMERASE III SUBUNIT EPSILON"/>
    <property type="match status" value="1"/>
</dbReference>
<gene>
    <name evidence="3" type="ORF">F7D13_18005</name>
</gene>
<keyword evidence="3" id="KW-0614">Plasmid</keyword>
<dbReference type="Proteomes" id="UP000424673">
    <property type="component" value="Plasmid unnamed2"/>
</dbReference>
<dbReference type="PIRSF" id="PIRSF000977">
    <property type="entry name" value="Exodeoxyribonuclease_I"/>
    <property type="match status" value="1"/>
</dbReference>
<dbReference type="RefSeq" id="WP_154454051.1">
    <property type="nucleotide sequence ID" value="NZ_CP044330.1"/>
</dbReference>
<dbReference type="InterPro" id="IPR013520">
    <property type="entry name" value="Ribonucl_H"/>
</dbReference>
<proteinExistence type="predicted"/>
<dbReference type="Gene3D" id="1.20.1280.70">
    <property type="entry name" value="Exonuclease ExoI, domain 3"/>
    <property type="match status" value="1"/>
</dbReference>
<dbReference type="PANTHER" id="PTHR30231:SF41">
    <property type="entry name" value="DNA POLYMERASE III SUBUNIT EPSILON"/>
    <property type="match status" value="1"/>
</dbReference>
<evidence type="ECO:0000259" key="1">
    <source>
        <dbReference type="PROSITE" id="PS51784"/>
    </source>
</evidence>
<sequence length="463" mass="51848">MGFVIYDLETTGLKKRFDQIIQFAAVRTDESLAVVERVEFEGRLRPHILPSPGALHITGARYGDLIDPLRPSYDAMMGSIHETLIRWTPSMFIGFNSVGYDDEVLRQALYEALRPPIFITNMKGNSRGDLLKLARVVGTLRPDVLKCARDADGRRVFRLAELARANGIDPGRSHTADADVATTLALCQLIAAKAPVLWSSFMRFSNKAAVIEFIAEHDAFAAFEFTGGRQDVHPVTAIGFKPADKNVRYCLDLTADHNTLRRMTADELLAEVSKREGPIRRLKANASPIVTELWELDAELLGDFTEADLEATAAAVRGDENFVRRLVAAAIASEPTWSKSSYVELQIYDDFIEDHDEGVCRRFHAAPWPDRLAIIDRFQDPRLKKLARRLIYFERPDLLDADMRGRMDLAVWGRLRGQEPNAPGRTFAATLHELDALQAEVVTIDPSLRSYRAYLQAQLVAAA</sequence>
<geneLocation type="plasmid" evidence="3 4">
    <name>unnamed2</name>
</geneLocation>
<dbReference type="SUPFAM" id="SSF53098">
    <property type="entry name" value="Ribonuclease H-like"/>
    <property type="match status" value="1"/>
</dbReference>
<dbReference type="Pfam" id="PF00929">
    <property type="entry name" value="RNase_T"/>
    <property type="match status" value="1"/>
</dbReference>
<dbReference type="InterPro" id="IPR034747">
    <property type="entry name" value="EXOI_SH3"/>
</dbReference>
<dbReference type="InterPro" id="IPR058561">
    <property type="entry name" value="Exonuc_1_C"/>
</dbReference>
<accession>A0ABX6EMJ9</accession>
<dbReference type="SMART" id="SM00479">
    <property type="entry name" value="EXOIII"/>
    <property type="match status" value="1"/>
</dbReference>
<feature type="domain" description="ExoI C-terminal" evidence="2">
    <location>
        <begin position="339"/>
        <end position="463"/>
    </location>
</feature>
<dbReference type="InterPro" id="IPR036397">
    <property type="entry name" value="RNaseH_sf"/>
</dbReference>
<dbReference type="Gene3D" id="3.30.420.10">
    <property type="entry name" value="Ribonuclease H-like superfamily/Ribonuclease H"/>
    <property type="match status" value="1"/>
</dbReference>
<evidence type="ECO:0000313" key="3">
    <source>
        <dbReference type="EMBL" id="QGM95974.1"/>
    </source>
</evidence>
<keyword evidence="4" id="KW-1185">Reference proteome</keyword>
<dbReference type="Gene3D" id="3.30.1520.20">
    <property type="entry name" value="Exonuclease ExoI, domain 2"/>
    <property type="match status" value="1"/>
</dbReference>